<accession>A0A8I3A9J7</accession>
<keyword evidence="2" id="KW-1185">Reference proteome</keyword>
<dbReference type="EMBL" id="JAGFBS010000017">
    <property type="protein sequence ID" value="KAG6374600.1"/>
    <property type="molecule type" value="Genomic_DNA"/>
</dbReference>
<sequence>MSSHYKTQEPLSDDLITKIIKRLVGMSLLRVYDDRTLRFAYSRYVNVGPFYLRQLFFANFISRCTTTVWT</sequence>
<protein>
    <submittedName>
        <fullName evidence="1">Uncharacterized protein</fullName>
    </submittedName>
</protein>
<name>A0A8I3A9J7_9AGAM</name>
<gene>
    <name evidence="1" type="ORF">JVT61DRAFT_3960</name>
</gene>
<proteinExistence type="predicted"/>
<evidence type="ECO:0000313" key="2">
    <source>
        <dbReference type="Proteomes" id="UP000683000"/>
    </source>
</evidence>
<dbReference type="OrthoDB" id="534666at2759"/>
<organism evidence="1 2">
    <name type="scientific">Boletus reticuloceps</name>
    <dbReference type="NCBI Taxonomy" id="495285"/>
    <lineage>
        <taxon>Eukaryota</taxon>
        <taxon>Fungi</taxon>
        <taxon>Dikarya</taxon>
        <taxon>Basidiomycota</taxon>
        <taxon>Agaricomycotina</taxon>
        <taxon>Agaricomycetes</taxon>
        <taxon>Agaricomycetidae</taxon>
        <taxon>Boletales</taxon>
        <taxon>Boletineae</taxon>
        <taxon>Boletaceae</taxon>
        <taxon>Boletoideae</taxon>
        <taxon>Boletus</taxon>
    </lineage>
</organism>
<reference evidence="1" key="1">
    <citation type="submission" date="2021-03" db="EMBL/GenBank/DDBJ databases">
        <title>Evolutionary innovations through gain and loss of genes in the ectomycorrhizal Boletales.</title>
        <authorList>
            <person name="Wu G."/>
            <person name="Miyauchi S."/>
            <person name="Morin E."/>
            <person name="Yang Z.-L."/>
            <person name="Xu J."/>
            <person name="Martin F.M."/>
        </authorList>
    </citation>
    <scope>NUCLEOTIDE SEQUENCE</scope>
    <source>
        <strain evidence="1">BR01</strain>
    </source>
</reference>
<dbReference type="AlphaFoldDB" id="A0A8I3A9J7"/>
<comment type="caution">
    <text evidence="1">The sequence shown here is derived from an EMBL/GenBank/DDBJ whole genome shotgun (WGS) entry which is preliminary data.</text>
</comment>
<dbReference type="Proteomes" id="UP000683000">
    <property type="component" value="Unassembled WGS sequence"/>
</dbReference>
<evidence type="ECO:0000313" key="1">
    <source>
        <dbReference type="EMBL" id="KAG6374600.1"/>
    </source>
</evidence>